<dbReference type="SUPFAM" id="SSF48452">
    <property type="entry name" value="TPR-like"/>
    <property type="match status" value="1"/>
</dbReference>
<feature type="repeat" description="TPR" evidence="1">
    <location>
        <begin position="47"/>
        <end position="80"/>
    </location>
</feature>
<gene>
    <name evidence="3" type="ORF">NITLEN_90025</name>
</gene>
<dbReference type="PROSITE" id="PS51257">
    <property type="entry name" value="PROKAR_LIPOPROTEIN"/>
    <property type="match status" value="1"/>
</dbReference>
<evidence type="ECO:0000256" key="1">
    <source>
        <dbReference type="PROSITE-ProRule" id="PRU00339"/>
    </source>
</evidence>
<evidence type="ECO:0000256" key="2">
    <source>
        <dbReference type="SAM" id="MobiDB-lite"/>
    </source>
</evidence>
<dbReference type="PROSITE" id="PS50005">
    <property type="entry name" value="TPR"/>
    <property type="match status" value="2"/>
</dbReference>
<reference evidence="4" key="1">
    <citation type="submission" date="2018-04" db="EMBL/GenBank/DDBJ databases">
        <authorList>
            <person name="Lucker S."/>
            <person name="Sakoula D."/>
        </authorList>
    </citation>
    <scope>NUCLEOTIDE SEQUENCE [LARGE SCALE GENOMIC DNA]</scope>
</reference>
<dbReference type="SMART" id="SM00028">
    <property type="entry name" value="TPR"/>
    <property type="match status" value="2"/>
</dbReference>
<feature type="repeat" description="TPR" evidence="1">
    <location>
        <begin position="81"/>
        <end position="114"/>
    </location>
</feature>
<dbReference type="EMBL" id="OUNR01000022">
    <property type="protein sequence ID" value="SPP66770.1"/>
    <property type="molecule type" value="Genomic_DNA"/>
</dbReference>
<dbReference type="InterPro" id="IPR011990">
    <property type="entry name" value="TPR-like_helical_dom_sf"/>
</dbReference>
<dbReference type="AlphaFoldDB" id="A0A330LHP8"/>
<name>A0A330LHP8_9BACT</name>
<evidence type="ECO:0000313" key="3">
    <source>
        <dbReference type="EMBL" id="SPP66770.1"/>
    </source>
</evidence>
<keyword evidence="4" id="KW-1185">Reference proteome</keyword>
<feature type="region of interest" description="Disordered" evidence="2">
    <location>
        <begin position="121"/>
        <end position="152"/>
    </location>
</feature>
<keyword evidence="1" id="KW-0802">TPR repeat</keyword>
<dbReference type="InterPro" id="IPR019734">
    <property type="entry name" value="TPR_rpt"/>
</dbReference>
<dbReference type="Proteomes" id="UP000248168">
    <property type="component" value="Unassembled WGS sequence"/>
</dbReference>
<evidence type="ECO:0000313" key="4">
    <source>
        <dbReference type="Proteomes" id="UP000248168"/>
    </source>
</evidence>
<accession>A0A330LHP8</accession>
<proteinExistence type="predicted"/>
<organism evidence="3 4">
    <name type="scientific">Nitrospira lenta</name>
    <dbReference type="NCBI Taxonomy" id="1436998"/>
    <lineage>
        <taxon>Bacteria</taxon>
        <taxon>Pseudomonadati</taxon>
        <taxon>Nitrospirota</taxon>
        <taxon>Nitrospiria</taxon>
        <taxon>Nitrospirales</taxon>
        <taxon>Nitrospiraceae</taxon>
        <taxon>Nitrospira</taxon>
    </lineage>
</organism>
<sequence>MQGGTVKLLMIVCVVCALVGMGACSSKPKPRVFVPLALIDGGVKPQAITATEQGTQAYQAKQFEDAKKYFEQAVTVAPQSGQAHYNFALALNALGDTEAARQHFLEAANLAPGDKTIWDSPALSPYGNPNVPKVHKEHQYGTSRPGIGSGPR</sequence>
<protein>
    <submittedName>
        <fullName evidence="3">Uncharacterized protein</fullName>
    </submittedName>
</protein>
<dbReference type="InParanoid" id="A0A330LHP8"/>
<dbReference type="Pfam" id="PF13432">
    <property type="entry name" value="TPR_16"/>
    <property type="match status" value="1"/>
</dbReference>
<dbReference type="Gene3D" id="1.25.40.10">
    <property type="entry name" value="Tetratricopeptide repeat domain"/>
    <property type="match status" value="1"/>
</dbReference>